<sequence length="384" mass="42217">MYNAPAPFITAMIGPSSRLYARLDLLDWNETLISRIESEIISGSVSVDKERDVRRQFNVEIDNSSGNYTWSIGGSIWIDKRIKFHIGLWTPTGITYVPLGVFLIEEMVATSKPDGTRVTTISGGDKWKLLDGQNLGCFLDTTVIKAKNDAGVATPVADAIKLIASAAGIPADQCVFESCSTVVPYDLNYTSGEARGKAIRELADLAVYDCYFDVDGKLRFKPKAADITQVAPCWVYDKSDATLYAGSEKVLDTSGLYNRVLVIGGSAQTATVSALASIDDPNSPISTTKGVRLFRYNGGSPNPLIITTQDAQNRADYELQQHSCIVEKHRFSCWQNYLHEAGDVIRIQDDWIGTDDVFELVRFNIDLSTSGLMTGEAQRIRKVV</sequence>
<dbReference type="EMBL" id="QGGL01000024">
    <property type="protein sequence ID" value="PWK05295.1"/>
    <property type="molecule type" value="Genomic_DNA"/>
</dbReference>
<organism evidence="1 2">
    <name type="scientific">Tumebacillus permanentifrigoris</name>
    <dbReference type="NCBI Taxonomy" id="378543"/>
    <lineage>
        <taxon>Bacteria</taxon>
        <taxon>Bacillati</taxon>
        <taxon>Bacillota</taxon>
        <taxon>Bacilli</taxon>
        <taxon>Bacillales</taxon>
        <taxon>Alicyclobacillaceae</taxon>
        <taxon>Tumebacillus</taxon>
    </lineage>
</organism>
<protein>
    <submittedName>
        <fullName evidence="1">Uncharacterized protein</fullName>
    </submittedName>
</protein>
<evidence type="ECO:0000313" key="1">
    <source>
        <dbReference type="EMBL" id="PWK05295.1"/>
    </source>
</evidence>
<keyword evidence="2" id="KW-1185">Reference proteome</keyword>
<comment type="caution">
    <text evidence="1">The sequence shown here is derived from an EMBL/GenBank/DDBJ whole genome shotgun (WGS) entry which is preliminary data.</text>
</comment>
<proteinExistence type="predicted"/>
<accession>A0A316D586</accession>
<dbReference type="Proteomes" id="UP000245634">
    <property type="component" value="Unassembled WGS sequence"/>
</dbReference>
<dbReference type="RefSeq" id="WP_109691164.1">
    <property type="nucleotide sequence ID" value="NZ_QGGL01000024.1"/>
</dbReference>
<reference evidence="1 2" key="1">
    <citation type="submission" date="2018-05" db="EMBL/GenBank/DDBJ databases">
        <title>Genomic Encyclopedia of Type Strains, Phase IV (KMG-IV): sequencing the most valuable type-strain genomes for metagenomic binning, comparative biology and taxonomic classification.</title>
        <authorList>
            <person name="Goeker M."/>
        </authorList>
    </citation>
    <scope>NUCLEOTIDE SEQUENCE [LARGE SCALE GENOMIC DNA]</scope>
    <source>
        <strain evidence="1 2">DSM 18773</strain>
    </source>
</reference>
<evidence type="ECO:0000313" key="2">
    <source>
        <dbReference type="Proteomes" id="UP000245634"/>
    </source>
</evidence>
<dbReference type="OrthoDB" id="2540929at2"/>
<gene>
    <name evidence="1" type="ORF">C7459_12444</name>
</gene>
<dbReference type="AlphaFoldDB" id="A0A316D586"/>
<name>A0A316D586_9BACL</name>